<reference evidence="2" key="1">
    <citation type="journal article" date="2022" name="Nat. Commun.">
        <title>Chromosome evolution and the genetic basis of agronomically important traits in greater yam.</title>
        <authorList>
            <person name="Bredeson J.V."/>
            <person name="Lyons J.B."/>
            <person name="Oniyinde I.O."/>
            <person name="Okereke N.R."/>
            <person name="Kolade O."/>
            <person name="Nnabue I."/>
            <person name="Nwadili C.O."/>
            <person name="Hribova E."/>
            <person name="Parker M."/>
            <person name="Nwogha J."/>
            <person name="Shu S."/>
            <person name="Carlson J."/>
            <person name="Kariba R."/>
            <person name="Muthemba S."/>
            <person name="Knop K."/>
            <person name="Barton G.J."/>
            <person name="Sherwood A.V."/>
            <person name="Lopez-Montes A."/>
            <person name="Asiedu R."/>
            <person name="Jamnadass R."/>
            <person name="Muchugi A."/>
            <person name="Goodstein D."/>
            <person name="Egesi C.N."/>
            <person name="Featherston J."/>
            <person name="Asfaw A."/>
            <person name="Simpson G.G."/>
            <person name="Dolezel J."/>
            <person name="Hendre P.S."/>
            <person name="Van Deynze A."/>
            <person name="Kumar P.L."/>
            <person name="Obidiegwu J.E."/>
            <person name="Bhattacharjee R."/>
            <person name="Rokhsar D.S."/>
        </authorList>
    </citation>
    <scope>NUCLEOTIDE SEQUENCE [LARGE SCALE GENOMIC DNA]</scope>
    <source>
        <strain evidence="2">cv. TDa95/00328</strain>
    </source>
</reference>
<gene>
    <name evidence="1" type="ORF">IHE45_11G020300</name>
</gene>
<evidence type="ECO:0000313" key="1">
    <source>
        <dbReference type="EMBL" id="KAH7668586.1"/>
    </source>
</evidence>
<dbReference type="Proteomes" id="UP000827976">
    <property type="component" value="Chromosome 11"/>
</dbReference>
<protein>
    <submittedName>
        <fullName evidence="1">Uncharacterized protein</fullName>
    </submittedName>
</protein>
<name>A0ACB7V595_DIOAL</name>
<keyword evidence="2" id="KW-1185">Reference proteome</keyword>
<organism evidence="1 2">
    <name type="scientific">Dioscorea alata</name>
    <name type="common">Purple yam</name>
    <dbReference type="NCBI Taxonomy" id="55571"/>
    <lineage>
        <taxon>Eukaryota</taxon>
        <taxon>Viridiplantae</taxon>
        <taxon>Streptophyta</taxon>
        <taxon>Embryophyta</taxon>
        <taxon>Tracheophyta</taxon>
        <taxon>Spermatophyta</taxon>
        <taxon>Magnoliopsida</taxon>
        <taxon>Liliopsida</taxon>
        <taxon>Dioscoreales</taxon>
        <taxon>Dioscoreaceae</taxon>
        <taxon>Dioscorea</taxon>
    </lineage>
</organism>
<feature type="non-terminal residue" evidence="1">
    <location>
        <position position="104"/>
    </location>
</feature>
<proteinExistence type="predicted"/>
<accession>A0ACB7V595</accession>
<sequence>MDTGCGSHICSNVQGLINRRCLTKGEVDLRVGNGARVAAIEIGDYPLTLPSGLVLNLINCYYVPSMSRNIISVSCLDNDGYNFIIKNNDISIFHEDILYDNAIL</sequence>
<dbReference type="EMBL" id="CM037021">
    <property type="protein sequence ID" value="KAH7668586.1"/>
    <property type="molecule type" value="Genomic_DNA"/>
</dbReference>
<comment type="caution">
    <text evidence="1">The sequence shown here is derived from an EMBL/GenBank/DDBJ whole genome shotgun (WGS) entry which is preliminary data.</text>
</comment>
<evidence type="ECO:0000313" key="2">
    <source>
        <dbReference type="Proteomes" id="UP000827976"/>
    </source>
</evidence>